<dbReference type="InterPro" id="IPR001930">
    <property type="entry name" value="Peptidase_M1"/>
</dbReference>
<dbReference type="InterPro" id="IPR014782">
    <property type="entry name" value="Peptidase_M1_dom"/>
</dbReference>
<dbReference type="FunFam" id="1.10.390.10:FF:000013">
    <property type="entry name" value="Aminopeptidase N"/>
    <property type="match status" value="1"/>
</dbReference>
<dbReference type="PRINTS" id="PR00756">
    <property type="entry name" value="ALADIPTASE"/>
</dbReference>
<feature type="chain" id="PRO_5022809055" description="glutamyl aminopeptidase" evidence="25">
    <location>
        <begin position="20"/>
        <end position="1140"/>
    </location>
</feature>
<feature type="region of interest" description="Disordered" evidence="24">
    <location>
        <begin position="974"/>
        <end position="1001"/>
    </location>
</feature>
<dbReference type="Pfam" id="PF01433">
    <property type="entry name" value="Peptidase_M1"/>
    <property type="match status" value="1"/>
</dbReference>
<dbReference type="OrthoDB" id="6622017at2759"/>
<feature type="domain" description="Aminopeptidase N-like N-terminal" evidence="28">
    <location>
        <begin position="33"/>
        <end position="228"/>
    </location>
</feature>
<dbReference type="GO" id="GO:0043171">
    <property type="term" value="P:peptide catabolic process"/>
    <property type="evidence" value="ECO:0007669"/>
    <property type="project" value="TreeGrafter"/>
</dbReference>
<keyword evidence="11" id="KW-0812">Transmembrane</keyword>
<evidence type="ECO:0000256" key="4">
    <source>
        <dbReference type="ARBA" id="ARBA00010136"/>
    </source>
</evidence>
<dbReference type="Gene3D" id="2.60.40.1730">
    <property type="entry name" value="tricorn interacting facor f3 domain"/>
    <property type="match status" value="1"/>
</dbReference>
<keyword evidence="17" id="KW-1133">Transmembrane helix</keyword>
<evidence type="ECO:0000256" key="14">
    <source>
        <dbReference type="ARBA" id="ARBA00022833"/>
    </source>
</evidence>
<dbReference type="InterPro" id="IPR024571">
    <property type="entry name" value="ERAP1-like_C_dom"/>
</dbReference>
<proteinExistence type="inferred from homology"/>
<evidence type="ECO:0000256" key="10">
    <source>
        <dbReference type="ARBA" id="ARBA00022670"/>
    </source>
</evidence>
<dbReference type="GO" id="GO:0005615">
    <property type="term" value="C:extracellular space"/>
    <property type="evidence" value="ECO:0007669"/>
    <property type="project" value="TreeGrafter"/>
</dbReference>
<evidence type="ECO:0000256" key="12">
    <source>
        <dbReference type="ARBA" id="ARBA00022723"/>
    </source>
</evidence>
<evidence type="ECO:0000256" key="17">
    <source>
        <dbReference type="ARBA" id="ARBA00022989"/>
    </source>
</evidence>
<dbReference type="EC" id="3.4.11.7" evidence="6"/>
<feature type="signal peptide" evidence="25">
    <location>
        <begin position="1"/>
        <end position="19"/>
    </location>
</feature>
<evidence type="ECO:0000256" key="18">
    <source>
        <dbReference type="ARBA" id="ARBA00023049"/>
    </source>
</evidence>
<dbReference type="SUPFAM" id="SSF55486">
    <property type="entry name" value="Metalloproteases ('zincins'), catalytic domain"/>
    <property type="match status" value="1"/>
</dbReference>
<evidence type="ECO:0000256" key="23">
    <source>
        <dbReference type="PIRSR" id="PIRSR634016-3"/>
    </source>
</evidence>
<evidence type="ECO:0000256" key="8">
    <source>
        <dbReference type="ARBA" id="ARBA00022475"/>
    </source>
</evidence>
<evidence type="ECO:0000256" key="22">
    <source>
        <dbReference type="ARBA" id="ARBA00023288"/>
    </source>
</evidence>
<evidence type="ECO:0000256" key="11">
    <source>
        <dbReference type="ARBA" id="ARBA00022692"/>
    </source>
</evidence>
<reference evidence="29 30" key="1">
    <citation type="submission" date="2019-08" db="EMBL/GenBank/DDBJ databases">
        <authorList>
            <person name="Alioto T."/>
            <person name="Alioto T."/>
            <person name="Gomez Garrido J."/>
        </authorList>
    </citation>
    <scope>NUCLEOTIDE SEQUENCE [LARGE SCALE GENOMIC DNA]</scope>
</reference>
<evidence type="ECO:0000256" key="2">
    <source>
        <dbReference type="ARBA" id="ARBA00004401"/>
    </source>
</evidence>
<dbReference type="InterPro" id="IPR045357">
    <property type="entry name" value="Aminopeptidase_N-like_N"/>
</dbReference>
<dbReference type="PANTHER" id="PTHR11533:SF276">
    <property type="entry name" value="GLUTAMYL AMINOPEPTIDASE"/>
    <property type="match status" value="1"/>
</dbReference>
<evidence type="ECO:0000256" key="9">
    <source>
        <dbReference type="ARBA" id="ARBA00022622"/>
    </source>
</evidence>
<keyword evidence="19" id="KW-0472">Membrane</keyword>
<keyword evidence="12 23" id="KW-0479">Metal-binding</keyword>
<keyword evidence="20" id="KW-1015">Disulfide bond</keyword>
<sequence length="1140" mass="129142">MLLVFFVAFAVVSWTGCAARNGLGYYLPGDTIPESYALSIEPNLATVNDSFTGRVFILIGVKTTTPVITLNAKGLTIQQVQISDRSTSRDIEVDSWDYDDDREQLNIHVAGRVLANRKYTIYIRFEGMLRNDNNGFFKSFYTSHSGGKKWLAATQFRPIHARSAFPCYDEPKYRTPFNLSLKINRNEIALSNTPILNTVDVNEKISDNPVAYRNMTWVHFEQTPPLATHSVGFFVGEFEILDENKQDTIKVYTHVGKLYQTEYITGGMSDLLKTIVNCTGVEYAQAKLDLLAVPELGLRGAVENWGLNTYREKLLLVDGNTMTKTKVSVKTTVERIIAQQWFGDLVTPTWWSYAWLNEGFATYFEYFATATLEPEWLLEHFFVVEIQQTGLEYDQTRKHPLSASVSTTTEFDDIFDKITNNKGAAVLRMLNDWVGDDVFKKALNIYLTQNRYKGVMPKHLWNSFDNALFDITKSNLNGHNVHTIMNSWTSQAGYPVVEVGKTNTVLVLTQERFSVGSTVDVNDDSVKWFFRSSYTTDKDRVFNKSAPSVWLDPAANETIVSVADDVQWYIFNVQSTGFYRVNYAEDNWLSLIRQLNSSPSAIHVLNRAQLIDDSFNLARAGRLNYSIPLSLLEYLRNEDDVVPWLSAMNCLEYVVDRMRRSQNGYDDVKAFVSELAGVALQKVNNLVAAEQQNPRYPSKIGWNVFSTWACKLDNTDCIKTALNYFRRWQNGEEIPADIKDAAFCTGVKHGNQKGNWERMLALYKSTKTYSEKESALRALACTDNVQLLVTNLKLLLENNFPIEQQDYRAYFEALSSSPSGIAALSDFLKKHFTDIVGTVKDGEHMVTTIYSILASKVSTKNETDQMSSISSAAPVKFRKRFDSINRNAIEDNEKWFIGNSVAIREFVKPGSTVVSDFATPAPSSVTTAATQSPATGDAWSMVNNNHYAVLLQILALSISVKFFDTISNRTGSCTRGSSKTFTDGRRLGTSATARARRRARRRPLRETVDGFDPITASKIHRFYETTQSATHRQVALIALACVENVQILFNHLRECRDDALRIRSSGELFIGQVGRDFSTERWPLVRDREYSMHRIRALVKPASLSATASLFVRTYQQKIMSNIEWMERDHKKIINAIGNY</sequence>
<dbReference type="GO" id="GO:0006508">
    <property type="term" value="P:proteolysis"/>
    <property type="evidence" value="ECO:0007669"/>
    <property type="project" value="UniProtKB-KW"/>
</dbReference>
<evidence type="ECO:0000259" key="26">
    <source>
        <dbReference type="Pfam" id="PF01433"/>
    </source>
</evidence>
<dbReference type="CDD" id="cd09601">
    <property type="entry name" value="M1_APN-Q_like"/>
    <property type="match status" value="1"/>
</dbReference>
<evidence type="ECO:0000256" key="25">
    <source>
        <dbReference type="SAM" id="SignalP"/>
    </source>
</evidence>
<evidence type="ECO:0000256" key="6">
    <source>
        <dbReference type="ARBA" id="ARBA00012567"/>
    </source>
</evidence>
<keyword evidence="9" id="KW-0336">GPI-anchor</keyword>
<dbReference type="Proteomes" id="UP000325440">
    <property type="component" value="Unassembled WGS sequence"/>
</dbReference>
<dbReference type="InterPro" id="IPR027268">
    <property type="entry name" value="Peptidase_M4/M1_CTD_sf"/>
</dbReference>
<dbReference type="GO" id="GO:0042277">
    <property type="term" value="F:peptide binding"/>
    <property type="evidence" value="ECO:0007669"/>
    <property type="project" value="TreeGrafter"/>
</dbReference>
<evidence type="ECO:0000256" key="20">
    <source>
        <dbReference type="ARBA" id="ARBA00023157"/>
    </source>
</evidence>
<evidence type="ECO:0000256" key="15">
    <source>
        <dbReference type="ARBA" id="ARBA00022837"/>
    </source>
</evidence>
<comment type="cofactor">
    <cofactor evidence="23">
        <name>Zn(2+)</name>
        <dbReference type="ChEBI" id="CHEBI:29105"/>
    </cofactor>
    <text evidence="23">Binds 1 zinc ion per subunit.</text>
</comment>
<evidence type="ECO:0000256" key="5">
    <source>
        <dbReference type="ARBA" id="ARBA00011748"/>
    </source>
</evidence>
<dbReference type="InterPro" id="IPR042097">
    <property type="entry name" value="Aminopeptidase_N-like_N_sf"/>
</dbReference>
<dbReference type="GO" id="GO:0098552">
    <property type="term" value="C:side of membrane"/>
    <property type="evidence" value="ECO:0007669"/>
    <property type="project" value="UniProtKB-KW"/>
</dbReference>
<dbReference type="GO" id="GO:0005737">
    <property type="term" value="C:cytoplasm"/>
    <property type="evidence" value="ECO:0007669"/>
    <property type="project" value="TreeGrafter"/>
</dbReference>
<keyword evidence="22" id="KW-0449">Lipoprotein</keyword>
<dbReference type="GO" id="GO:0004230">
    <property type="term" value="F:glutamyl aminopeptidase activity"/>
    <property type="evidence" value="ECO:0007669"/>
    <property type="project" value="UniProtKB-EC"/>
</dbReference>
<comment type="subcellular location">
    <subcellularLocation>
        <location evidence="3">Cell membrane</location>
        <topology evidence="3">Lipid-anchor</topology>
        <topology evidence="3">GPI-anchor</topology>
    </subcellularLocation>
    <subcellularLocation>
        <location evidence="2">Cell membrane</location>
        <topology evidence="2">Single-pass type II membrane protein</topology>
    </subcellularLocation>
</comment>
<evidence type="ECO:0000313" key="29">
    <source>
        <dbReference type="EMBL" id="VVC40902.1"/>
    </source>
</evidence>
<dbReference type="InterPro" id="IPR050344">
    <property type="entry name" value="Peptidase_M1_aminopeptidases"/>
</dbReference>
<keyword evidence="25" id="KW-0732">Signal</keyword>
<evidence type="ECO:0000313" key="30">
    <source>
        <dbReference type="Proteomes" id="UP000325440"/>
    </source>
</evidence>
<comment type="catalytic activity">
    <reaction evidence="1">
        <text>Release of N-terminal glutamate (and to a lesser extent aspartate) from a peptide.</text>
        <dbReference type="EC" id="3.4.11.7"/>
    </reaction>
</comment>
<dbReference type="Gene3D" id="2.60.40.1910">
    <property type="match status" value="1"/>
</dbReference>
<dbReference type="Gene3D" id="1.10.390.10">
    <property type="entry name" value="Neutral Protease Domain 2"/>
    <property type="match status" value="1"/>
</dbReference>
<evidence type="ECO:0000256" key="1">
    <source>
        <dbReference type="ARBA" id="ARBA00001703"/>
    </source>
</evidence>
<keyword evidence="10" id="KW-0645">Protease</keyword>
<dbReference type="Pfam" id="PF11838">
    <property type="entry name" value="ERAP1_C"/>
    <property type="match status" value="1"/>
</dbReference>
<accession>A0A5E4N818</accession>
<evidence type="ECO:0000259" key="28">
    <source>
        <dbReference type="Pfam" id="PF17900"/>
    </source>
</evidence>
<dbReference type="Pfam" id="PF17900">
    <property type="entry name" value="Peptidase_M1_N"/>
    <property type="match status" value="1"/>
</dbReference>
<dbReference type="GO" id="GO:0005886">
    <property type="term" value="C:plasma membrane"/>
    <property type="evidence" value="ECO:0007669"/>
    <property type="project" value="UniProtKB-SubCell"/>
</dbReference>
<feature type="domain" description="ERAP1-like C-terminal" evidence="27">
    <location>
        <begin position="568"/>
        <end position="869"/>
    </location>
</feature>
<keyword evidence="15" id="KW-0106">Calcium</keyword>
<dbReference type="AlphaFoldDB" id="A0A5E4N818"/>
<evidence type="ECO:0000256" key="3">
    <source>
        <dbReference type="ARBA" id="ARBA00004609"/>
    </source>
</evidence>
<keyword evidence="8" id="KW-1003">Cell membrane</keyword>
<dbReference type="EMBL" id="CABPRJ010001909">
    <property type="protein sequence ID" value="VVC40902.1"/>
    <property type="molecule type" value="Genomic_DNA"/>
</dbReference>
<keyword evidence="30" id="KW-1185">Reference proteome</keyword>
<evidence type="ECO:0000256" key="24">
    <source>
        <dbReference type="SAM" id="MobiDB-lite"/>
    </source>
</evidence>
<comment type="similarity">
    <text evidence="4">Belongs to the peptidase M1 family.</text>
</comment>
<keyword evidence="7 29" id="KW-0031">Aminopeptidase</keyword>
<keyword evidence="18" id="KW-0482">Metalloprotease</keyword>
<gene>
    <name evidence="29" type="ORF">CINCED_3A018294</name>
</gene>
<keyword evidence="16" id="KW-0735">Signal-anchor</keyword>
<keyword evidence="14 23" id="KW-0862">Zinc</keyword>
<evidence type="ECO:0000256" key="16">
    <source>
        <dbReference type="ARBA" id="ARBA00022968"/>
    </source>
</evidence>
<organism evidence="29 30">
    <name type="scientific">Cinara cedri</name>
    <dbReference type="NCBI Taxonomy" id="506608"/>
    <lineage>
        <taxon>Eukaryota</taxon>
        <taxon>Metazoa</taxon>
        <taxon>Ecdysozoa</taxon>
        <taxon>Arthropoda</taxon>
        <taxon>Hexapoda</taxon>
        <taxon>Insecta</taxon>
        <taxon>Pterygota</taxon>
        <taxon>Neoptera</taxon>
        <taxon>Paraneoptera</taxon>
        <taxon>Hemiptera</taxon>
        <taxon>Sternorrhyncha</taxon>
        <taxon>Aphidomorpha</taxon>
        <taxon>Aphidoidea</taxon>
        <taxon>Aphididae</taxon>
        <taxon>Lachninae</taxon>
        <taxon>Cinara</taxon>
    </lineage>
</organism>
<protein>
    <recommendedName>
        <fullName evidence="6">glutamyl aminopeptidase</fullName>
        <ecNumber evidence="6">3.4.11.7</ecNumber>
    </recommendedName>
</protein>
<name>A0A5E4N818_9HEMI</name>
<dbReference type="SUPFAM" id="SSF63737">
    <property type="entry name" value="Leukotriene A4 hydrolase N-terminal domain"/>
    <property type="match status" value="1"/>
</dbReference>
<dbReference type="InterPro" id="IPR034016">
    <property type="entry name" value="M1_APN-typ"/>
</dbReference>
<keyword evidence="13" id="KW-0378">Hydrolase</keyword>
<evidence type="ECO:0000256" key="21">
    <source>
        <dbReference type="ARBA" id="ARBA00023180"/>
    </source>
</evidence>
<keyword evidence="21" id="KW-0325">Glycoprotein</keyword>
<evidence type="ECO:0000256" key="13">
    <source>
        <dbReference type="ARBA" id="ARBA00022801"/>
    </source>
</evidence>
<feature type="domain" description="Peptidase M1 membrane alanine aminopeptidase" evidence="26">
    <location>
        <begin position="271"/>
        <end position="488"/>
    </location>
</feature>
<comment type="subunit">
    <text evidence="5">Homodimer; disulfide-linked.</text>
</comment>
<evidence type="ECO:0000256" key="19">
    <source>
        <dbReference type="ARBA" id="ARBA00023136"/>
    </source>
</evidence>
<dbReference type="Gene3D" id="1.25.50.20">
    <property type="match status" value="1"/>
</dbReference>
<dbReference type="PANTHER" id="PTHR11533">
    <property type="entry name" value="PROTEASE M1 ZINC METALLOPROTEASE"/>
    <property type="match status" value="1"/>
</dbReference>
<evidence type="ECO:0000259" key="27">
    <source>
        <dbReference type="Pfam" id="PF11838"/>
    </source>
</evidence>
<evidence type="ECO:0000256" key="7">
    <source>
        <dbReference type="ARBA" id="ARBA00022438"/>
    </source>
</evidence>
<feature type="binding site" evidence="23">
    <location>
        <position position="358"/>
    </location>
    <ligand>
        <name>Zn(2+)</name>
        <dbReference type="ChEBI" id="CHEBI:29105"/>
        <note>catalytic</note>
    </ligand>
</feature>
<dbReference type="GO" id="GO:0008270">
    <property type="term" value="F:zinc ion binding"/>
    <property type="evidence" value="ECO:0007669"/>
    <property type="project" value="InterPro"/>
</dbReference>
<dbReference type="GO" id="GO:0070006">
    <property type="term" value="F:metalloaminopeptidase activity"/>
    <property type="evidence" value="ECO:0007669"/>
    <property type="project" value="TreeGrafter"/>
</dbReference>